<evidence type="ECO:0000256" key="1">
    <source>
        <dbReference type="ARBA" id="ARBA00022490"/>
    </source>
</evidence>
<dbReference type="GO" id="GO:0045947">
    <property type="term" value="P:negative regulation of translational initiation"/>
    <property type="evidence" value="ECO:0007669"/>
    <property type="project" value="UniProtKB-UniRule"/>
</dbReference>
<proteinExistence type="inferred from homology"/>
<dbReference type="GO" id="GO:0044781">
    <property type="term" value="P:bacterial-type flagellum organization"/>
    <property type="evidence" value="ECO:0007669"/>
    <property type="project" value="UniProtKB-KW"/>
</dbReference>
<comment type="subcellular location">
    <subcellularLocation>
        <location evidence="4">Cytoplasm</location>
    </subcellularLocation>
</comment>
<evidence type="ECO:0000256" key="3">
    <source>
        <dbReference type="ARBA" id="ARBA00022884"/>
    </source>
</evidence>
<dbReference type="GO" id="GO:1902208">
    <property type="term" value="P:regulation of bacterial-type flagellum assembly"/>
    <property type="evidence" value="ECO:0007669"/>
    <property type="project" value="UniProtKB-UniRule"/>
</dbReference>
<dbReference type="GO" id="GO:0006109">
    <property type="term" value="P:regulation of carbohydrate metabolic process"/>
    <property type="evidence" value="ECO:0007669"/>
    <property type="project" value="InterPro"/>
</dbReference>
<keyword evidence="1 4" id="KW-0963">Cytoplasm</keyword>
<comment type="caution">
    <text evidence="5">The sequence shown here is derived from an EMBL/GenBank/DDBJ whole genome shotgun (WGS) entry which is preliminary data.</text>
</comment>
<comment type="function">
    <text evidence="4">A translational regulator that binds mRNA to regulate translation initiation and/or mRNA stability. Usually binds in the 5'-UTR at or near the Shine-Dalgarno sequence preventing ribosome-binding, thus repressing translation. Its main target seems to be the major flagellin gene, while its function is anatagonized by FliW.</text>
</comment>
<dbReference type="RefSeq" id="WP_278438501.1">
    <property type="nucleotide sequence ID" value="NZ_CAXBMG010000062.1"/>
</dbReference>
<accession>A0A3D3QZU3</accession>
<dbReference type="Proteomes" id="UP000263642">
    <property type="component" value="Unassembled WGS sequence"/>
</dbReference>
<name>A0A3D3QZU3_9PLAN</name>
<dbReference type="AlphaFoldDB" id="A0A3D3QZU3"/>
<dbReference type="GO" id="GO:0006402">
    <property type="term" value="P:mRNA catabolic process"/>
    <property type="evidence" value="ECO:0007669"/>
    <property type="project" value="InterPro"/>
</dbReference>
<dbReference type="GO" id="GO:0005829">
    <property type="term" value="C:cytosol"/>
    <property type="evidence" value="ECO:0007669"/>
    <property type="project" value="TreeGrafter"/>
</dbReference>
<evidence type="ECO:0000313" key="5">
    <source>
        <dbReference type="EMBL" id="HCO21866.1"/>
    </source>
</evidence>
<dbReference type="PANTHER" id="PTHR34984">
    <property type="entry name" value="CARBON STORAGE REGULATOR"/>
    <property type="match status" value="1"/>
</dbReference>
<evidence type="ECO:0000313" key="6">
    <source>
        <dbReference type="Proteomes" id="UP000263642"/>
    </source>
</evidence>
<dbReference type="SUPFAM" id="SSF117130">
    <property type="entry name" value="CsrA-like"/>
    <property type="match status" value="1"/>
</dbReference>
<sequence length="69" mass="7682">MLVLSRRTKEQICIGEGITVTVLGIQGGRVRLGIQAPREVDVNRQEVCGLKTRPKICSEYEVLVPQFAE</sequence>
<dbReference type="HAMAP" id="MF_00167">
    <property type="entry name" value="CsrA"/>
    <property type="match status" value="1"/>
</dbReference>
<dbReference type="EMBL" id="DQAY01000014">
    <property type="protein sequence ID" value="HCO21866.1"/>
    <property type="molecule type" value="Genomic_DNA"/>
</dbReference>
<keyword evidence="2 4" id="KW-0810">Translation regulation</keyword>
<dbReference type="InterPro" id="IPR036107">
    <property type="entry name" value="CsrA_sf"/>
</dbReference>
<keyword evidence="4" id="KW-1005">Bacterial flagellum biogenesis</keyword>
<dbReference type="Pfam" id="PF02599">
    <property type="entry name" value="CsrA"/>
    <property type="match status" value="1"/>
</dbReference>
<comment type="subunit">
    <text evidence="4">Homodimer; the beta-strands of each monomer intercalate to form a hydrophobic core, while the alpha-helices form wings that extend away from the core.</text>
</comment>
<reference evidence="5 6" key="1">
    <citation type="journal article" date="2018" name="Nat. Biotechnol.">
        <title>A standardized bacterial taxonomy based on genome phylogeny substantially revises the tree of life.</title>
        <authorList>
            <person name="Parks D.H."/>
            <person name="Chuvochina M."/>
            <person name="Waite D.W."/>
            <person name="Rinke C."/>
            <person name="Skarshewski A."/>
            <person name="Chaumeil P.A."/>
            <person name="Hugenholtz P."/>
        </authorList>
    </citation>
    <scope>NUCLEOTIDE SEQUENCE [LARGE SCALE GENOMIC DNA]</scope>
    <source>
        <strain evidence="5">UBA9375</strain>
    </source>
</reference>
<keyword evidence="4" id="KW-0678">Repressor</keyword>
<evidence type="ECO:0000256" key="2">
    <source>
        <dbReference type="ARBA" id="ARBA00022845"/>
    </source>
</evidence>
<comment type="similarity">
    <text evidence="4">Belongs to the CsrA/RsmA family.</text>
</comment>
<keyword evidence="3 4" id="KW-0694">RNA-binding</keyword>
<protein>
    <recommendedName>
        <fullName evidence="4">Translational regulator CsrA</fullName>
    </recommendedName>
</protein>
<dbReference type="PANTHER" id="PTHR34984:SF1">
    <property type="entry name" value="CARBON STORAGE REGULATOR"/>
    <property type="match status" value="1"/>
</dbReference>
<dbReference type="InterPro" id="IPR003751">
    <property type="entry name" value="CsrA"/>
</dbReference>
<evidence type="ECO:0000256" key="4">
    <source>
        <dbReference type="HAMAP-Rule" id="MF_00167"/>
    </source>
</evidence>
<gene>
    <name evidence="4" type="primary">csrA</name>
    <name evidence="5" type="ORF">DIT97_01890</name>
</gene>
<dbReference type="Gene3D" id="2.60.40.4380">
    <property type="entry name" value="Translational regulator CsrA"/>
    <property type="match status" value="1"/>
</dbReference>
<dbReference type="GO" id="GO:0048027">
    <property type="term" value="F:mRNA 5'-UTR binding"/>
    <property type="evidence" value="ECO:0007669"/>
    <property type="project" value="UniProtKB-UniRule"/>
</dbReference>
<organism evidence="5 6">
    <name type="scientific">Gimesia maris</name>
    <dbReference type="NCBI Taxonomy" id="122"/>
    <lineage>
        <taxon>Bacteria</taxon>
        <taxon>Pseudomonadati</taxon>
        <taxon>Planctomycetota</taxon>
        <taxon>Planctomycetia</taxon>
        <taxon>Planctomycetales</taxon>
        <taxon>Planctomycetaceae</taxon>
        <taxon>Gimesia</taxon>
    </lineage>
</organism>